<accession>A0ACB7EPN7</accession>
<evidence type="ECO:0000313" key="2">
    <source>
        <dbReference type="Proteomes" id="UP000805704"/>
    </source>
</evidence>
<gene>
    <name evidence="1" type="ORF">GBF38_008293</name>
</gene>
<evidence type="ECO:0000313" key="1">
    <source>
        <dbReference type="EMBL" id="KAG8004163.1"/>
    </source>
</evidence>
<sequence length="105" mass="11880">MLCSSLSLHGFNGRSLVCSGSHYFGQGHDFSIKENVLKESTEADGGVMVKQLHQRLEMVIYPLWPGLRDHRRHGVYEKDPSELSTRHLTDGINSNRDSLLCILEK</sequence>
<reference evidence="1" key="1">
    <citation type="submission" date="2020-04" db="EMBL/GenBank/DDBJ databases">
        <title>A chromosome-scale assembly and high-density genetic map of the yellow drum (Nibea albiflora) genome.</title>
        <authorList>
            <person name="Xu D."/>
            <person name="Zhang W."/>
            <person name="Chen R."/>
            <person name="Tan P."/>
            <person name="Wang L."/>
            <person name="Song H."/>
            <person name="Tian L."/>
            <person name="Zhu Q."/>
            <person name="Wang B."/>
        </authorList>
    </citation>
    <scope>NUCLEOTIDE SEQUENCE</scope>
    <source>
        <strain evidence="1">ZJHYS-2018</strain>
    </source>
</reference>
<comment type="caution">
    <text evidence="1">The sequence shown here is derived from an EMBL/GenBank/DDBJ whole genome shotgun (WGS) entry which is preliminary data.</text>
</comment>
<dbReference type="Proteomes" id="UP000805704">
    <property type="component" value="Chromosome 3"/>
</dbReference>
<protein>
    <submittedName>
        <fullName evidence="1">Uncharacterized protein</fullName>
    </submittedName>
</protein>
<organism evidence="1 2">
    <name type="scientific">Nibea albiflora</name>
    <name type="common">Yellow drum</name>
    <name type="synonym">Corvina albiflora</name>
    <dbReference type="NCBI Taxonomy" id="240163"/>
    <lineage>
        <taxon>Eukaryota</taxon>
        <taxon>Metazoa</taxon>
        <taxon>Chordata</taxon>
        <taxon>Craniata</taxon>
        <taxon>Vertebrata</taxon>
        <taxon>Euteleostomi</taxon>
        <taxon>Actinopterygii</taxon>
        <taxon>Neopterygii</taxon>
        <taxon>Teleostei</taxon>
        <taxon>Neoteleostei</taxon>
        <taxon>Acanthomorphata</taxon>
        <taxon>Eupercaria</taxon>
        <taxon>Sciaenidae</taxon>
        <taxon>Nibea</taxon>
    </lineage>
</organism>
<proteinExistence type="predicted"/>
<dbReference type="EMBL" id="CM024791">
    <property type="protein sequence ID" value="KAG8004163.1"/>
    <property type="molecule type" value="Genomic_DNA"/>
</dbReference>
<name>A0ACB7EPN7_NIBAL</name>
<keyword evidence="2" id="KW-1185">Reference proteome</keyword>